<organism evidence="1 2">
    <name type="scientific">Sutcliffiella horikoshii</name>
    <dbReference type="NCBI Taxonomy" id="79883"/>
    <lineage>
        <taxon>Bacteria</taxon>
        <taxon>Bacillati</taxon>
        <taxon>Bacillota</taxon>
        <taxon>Bacilli</taxon>
        <taxon>Bacillales</taxon>
        <taxon>Bacillaceae</taxon>
        <taxon>Sutcliffiella</taxon>
    </lineage>
</organism>
<name>A0A5D4T4P5_9BACI</name>
<evidence type="ECO:0000313" key="2">
    <source>
        <dbReference type="Proteomes" id="UP000322524"/>
    </source>
</evidence>
<dbReference type="AlphaFoldDB" id="A0A5D4T4P5"/>
<evidence type="ECO:0000313" key="1">
    <source>
        <dbReference type="EMBL" id="TYS69452.1"/>
    </source>
</evidence>
<dbReference type="RefSeq" id="WP_148987032.1">
    <property type="nucleotide sequence ID" value="NZ_VTEV01000002.1"/>
</dbReference>
<comment type="caution">
    <text evidence="1">The sequence shown here is derived from an EMBL/GenBank/DDBJ whole genome shotgun (WGS) entry which is preliminary data.</text>
</comment>
<dbReference type="OrthoDB" id="2819999at2"/>
<proteinExistence type="predicted"/>
<sequence>MIKKLFLIISLKRYGVLITSKPKEKGHFSIQELINNPNKLHEILVCHQKEGMNNPNLTIIGTMFGKRYSVLAMSVIDTMILSGKLFDASPENIYLKITESGAFYFYIHPKNIFPLQSLTLDEKQQLIQNFNNNHLKTLFKEVAKISNSKEQHLLSLVSHNLHQRSLFLQRRFPKKKGNIEQILNLFIKDNNSEQNNPLNFTFNKIENAEGSVQYIRKYCCLEYLQHNRNLDKCCSTCPHLYK</sequence>
<dbReference type="Proteomes" id="UP000322524">
    <property type="component" value="Unassembled WGS sequence"/>
</dbReference>
<accession>A0A5D4T4P5</accession>
<evidence type="ECO:0008006" key="3">
    <source>
        <dbReference type="Google" id="ProtNLM"/>
    </source>
</evidence>
<gene>
    <name evidence="1" type="ORF">FZC76_04225</name>
</gene>
<reference evidence="1 2" key="1">
    <citation type="submission" date="2019-08" db="EMBL/GenBank/DDBJ databases">
        <title>Bacillus genomes from the desert of Cuatro Cienegas, Coahuila.</title>
        <authorList>
            <person name="Olmedo-Alvarez G."/>
        </authorList>
    </citation>
    <scope>NUCLEOTIDE SEQUENCE [LARGE SCALE GENOMIC DNA]</scope>
    <source>
        <strain evidence="1 2">CH28_1T</strain>
    </source>
</reference>
<protein>
    <recommendedName>
        <fullName evidence="3">Aerobactin siderophore biosynthesis IucA/IucC-like C-terminal domain-containing protein</fullName>
    </recommendedName>
</protein>
<dbReference type="EMBL" id="VTEV01000002">
    <property type="protein sequence ID" value="TYS69452.1"/>
    <property type="molecule type" value="Genomic_DNA"/>
</dbReference>